<evidence type="ECO:0000256" key="2">
    <source>
        <dbReference type="ARBA" id="ARBA00022801"/>
    </source>
</evidence>
<dbReference type="Proteomes" id="UP000289465">
    <property type="component" value="Unassembled WGS sequence"/>
</dbReference>
<dbReference type="InterPro" id="IPR013094">
    <property type="entry name" value="AB_hydrolase_3"/>
</dbReference>
<dbReference type="SUPFAM" id="SSF53474">
    <property type="entry name" value="alpha/beta-Hydrolases"/>
    <property type="match status" value="1"/>
</dbReference>
<dbReference type="Gene3D" id="3.40.50.1820">
    <property type="entry name" value="alpha/beta hydrolase"/>
    <property type="match status" value="1"/>
</dbReference>
<dbReference type="GO" id="GO:0106435">
    <property type="term" value="F:carboxylesterase activity"/>
    <property type="evidence" value="ECO:0007669"/>
    <property type="project" value="UniProtKB-EC"/>
</dbReference>
<proteinExistence type="inferred from homology"/>
<reference evidence="5 6" key="1">
    <citation type="submission" date="2018-07" db="EMBL/GenBank/DDBJ databases">
        <authorList>
            <person name="Peeters C."/>
        </authorList>
    </citation>
    <scope>NUCLEOTIDE SEQUENCE [LARGE SCALE GENOMIC DNA]</scope>
    <source>
        <strain evidence="5 6">LMG 30378</strain>
    </source>
</reference>
<dbReference type="InterPro" id="IPR033140">
    <property type="entry name" value="Lipase_GDXG_put_SER_AS"/>
</dbReference>
<evidence type="ECO:0000256" key="1">
    <source>
        <dbReference type="ARBA" id="ARBA00010515"/>
    </source>
</evidence>
<dbReference type="EMBL" id="UFQC01000058">
    <property type="protein sequence ID" value="SSW73646.1"/>
    <property type="molecule type" value="Genomic_DNA"/>
</dbReference>
<dbReference type="Pfam" id="PF07859">
    <property type="entry name" value="Abhydrolase_3"/>
    <property type="match status" value="1"/>
</dbReference>
<sequence length="329" mass="34838">MIAGKPKTVALDPWLAELVRLAEAQPAPHTLPPQTARELVAARYGAAAEAVAAAARVRQVLDVSIPGPAGDLPARIYLPETPAPCPVTLYFHGGGFVLMGLQTHDGICRRLCELSGSGIVSVDYRLAPEHPFPAALNDAMAALQWVAREAAAFGADPARLAVAGDSAGGNLATVTALRARDEAGPALRAQLLFYPVVDCAGGESVWPSWSDHAKGVGLTADTMRWFRDLYLPSEGHWPHPHASPIRAPGLHGLPPAHIATAGYDILRDEGEAYAAALAAAGVATTLTRYPSLNHAFLHWADHVDAAMDALRQAGRWLRFALDQPPVEGR</sequence>
<organism evidence="5 6">
    <name type="scientific">Achromobacter veterisilvae</name>
    <dbReference type="NCBI Taxonomy" id="2069367"/>
    <lineage>
        <taxon>Bacteria</taxon>
        <taxon>Pseudomonadati</taxon>
        <taxon>Pseudomonadota</taxon>
        <taxon>Betaproteobacteria</taxon>
        <taxon>Burkholderiales</taxon>
        <taxon>Alcaligenaceae</taxon>
        <taxon>Achromobacter</taxon>
    </lineage>
</organism>
<gene>
    <name evidence="5" type="primary">nlhH_2</name>
    <name evidence="5" type="ORF">AVE30378_05992</name>
</gene>
<dbReference type="EC" id="3.1.1.1" evidence="5"/>
<evidence type="ECO:0000259" key="4">
    <source>
        <dbReference type="Pfam" id="PF07859"/>
    </source>
</evidence>
<dbReference type="RefSeq" id="WP_129246574.1">
    <property type="nucleotide sequence ID" value="NZ_UFQC01000058.1"/>
</dbReference>
<keyword evidence="2 5" id="KW-0378">Hydrolase</keyword>
<dbReference type="InterPro" id="IPR050300">
    <property type="entry name" value="GDXG_lipolytic_enzyme"/>
</dbReference>
<feature type="domain" description="Alpha/beta hydrolase fold-3" evidence="4">
    <location>
        <begin position="89"/>
        <end position="297"/>
    </location>
</feature>
<dbReference type="PANTHER" id="PTHR48081:SF8">
    <property type="entry name" value="ALPHA_BETA HYDROLASE FOLD-3 DOMAIN-CONTAINING PROTEIN-RELATED"/>
    <property type="match status" value="1"/>
</dbReference>
<dbReference type="FunFam" id="3.40.50.1820:FF:000089">
    <property type="entry name" value="Alpha/beta hydrolase"/>
    <property type="match status" value="1"/>
</dbReference>
<evidence type="ECO:0000313" key="6">
    <source>
        <dbReference type="Proteomes" id="UP000289465"/>
    </source>
</evidence>
<comment type="similarity">
    <text evidence="1">Belongs to the 'GDXG' lipolytic enzyme family.</text>
</comment>
<accession>A0A446D0L4</accession>
<dbReference type="InterPro" id="IPR029058">
    <property type="entry name" value="AB_hydrolase_fold"/>
</dbReference>
<protein>
    <submittedName>
        <fullName evidence="5">Carboxylesterase NlhH</fullName>
        <ecNumber evidence="5">3.1.1.1</ecNumber>
    </submittedName>
</protein>
<feature type="active site" evidence="3">
    <location>
        <position position="166"/>
    </location>
</feature>
<dbReference type="PANTHER" id="PTHR48081">
    <property type="entry name" value="AB HYDROLASE SUPERFAMILY PROTEIN C4A8.06C"/>
    <property type="match status" value="1"/>
</dbReference>
<dbReference type="AlphaFoldDB" id="A0A446D0L4"/>
<evidence type="ECO:0000256" key="3">
    <source>
        <dbReference type="PROSITE-ProRule" id="PRU10038"/>
    </source>
</evidence>
<evidence type="ECO:0000313" key="5">
    <source>
        <dbReference type="EMBL" id="SSW73646.1"/>
    </source>
</evidence>
<dbReference type="OrthoDB" id="9794445at2"/>
<dbReference type="PROSITE" id="PS01174">
    <property type="entry name" value="LIPASE_GDXG_SER"/>
    <property type="match status" value="1"/>
</dbReference>
<name>A0A446D0L4_9BURK</name>